<dbReference type="CDD" id="cd07739">
    <property type="entry name" value="metallo-hydrolase-like_MBL-fold"/>
    <property type="match status" value="1"/>
</dbReference>
<dbReference type="InterPro" id="IPR036866">
    <property type="entry name" value="RibonucZ/Hydroxyglut_hydro"/>
</dbReference>
<comment type="caution">
    <text evidence="2">The sequence shown here is derived from an EMBL/GenBank/DDBJ whole genome shotgun (WGS) entry which is preliminary data.</text>
</comment>
<evidence type="ECO:0000259" key="1">
    <source>
        <dbReference type="SMART" id="SM00849"/>
    </source>
</evidence>
<dbReference type="PANTHER" id="PTHR42951:SF14">
    <property type="entry name" value="METALLO-BETA-LACTAMASE SUPERFAMILY PROTEIN"/>
    <property type="match status" value="1"/>
</dbReference>
<organism evidence="2 3">
    <name type="scientific">Streptomyces plumbiresistens</name>
    <dbReference type="NCBI Taxonomy" id="511811"/>
    <lineage>
        <taxon>Bacteria</taxon>
        <taxon>Bacillati</taxon>
        <taxon>Actinomycetota</taxon>
        <taxon>Actinomycetes</taxon>
        <taxon>Kitasatosporales</taxon>
        <taxon>Streptomycetaceae</taxon>
        <taxon>Streptomyces</taxon>
    </lineage>
</organism>
<dbReference type="SUPFAM" id="SSF56281">
    <property type="entry name" value="Metallo-hydrolase/oxidoreductase"/>
    <property type="match status" value="1"/>
</dbReference>
<dbReference type="EMBL" id="BAAAZX010000036">
    <property type="protein sequence ID" value="GAA4024540.1"/>
    <property type="molecule type" value="Genomic_DNA"/>
</dbReference>
<evidence type="ECO:0000313" key="2">
    <source>
        <dbReference type="EMBL" id="GAA4024540.1"/>
    </source>
</evidence>
<reference evidence="3" key="1">
    <citation type="journal article" date="2019" name="Int. J. Syst. Evol. Microbiol.">
        <title>The Global Catalogue of Microorganisms (GCM) 10K type strain sequencing project: providing services to taxonomists for standard genome sequencing and annotation.</title>
        <authorList>
            <consortium name="The Broad Institute Genomics Platform"/>
            <consortium name="The Broad Institute Genome Sequencing Center for Infectious Disease"/>
            <person name="Wu L."/>
            <person name="Ma J."/>
        </authorList>
    </citation>
    <scope>NUCLEOTIDE SEQUENCE [LARGE SCALE GENOMIC DNA]</scope>
    <source>
        <strain evidence="3">JCM 16924</strain>
    </source>
</reference>
<dbReference type="Gene3D" id="3.60.15.10">
    <property type="entry name" value="Ribonuclease Z/Hydroxyacylglutathione hydrolase-like"/>
    <property type="match status" value="1"/>
</dbReference>
<dbReference type="PANTHER" id="PTHR42951">
    <property type="entry name" value="METALLO-BETA-LACTAMASE DOMAIN-CONTAINING"/>
    <property type="match status" value="1"/>
</dbReference>
<proteinExistence type="predicted"/>
<dbReference type="InterPro" id="IPR050855">
    <property type="entry name" value="NDM-1-like"/>
</dbReference>
<dbReference type="Proteomes" id="UP001500456">
    <property type="component" value="Unassembled WGS sequence"/>
</dbReference>
<evidence type="ECO:0000313" key="3">
    <source>
        <dbReference type="Proteomes" id="UP001500456"/>
    </source>
</evidence>
<dbReference type="InterPro" id="IPR001279">
    <property type="entry name" value="Metallo-B-lactamas"/>
</dbReference>
<name>A0ABP7TD79_9ACTN</name>
<dbReference type="SMART" id="SM00849">
    <property type="entry name" value="Lactamase_B"/>
    <property type="match status" value="1"/>
</dbReference>
<keyword evidence="3" id="KW-1185">Reference proteome</keyword>
<feature type="domain" description="Metallo-beta-lactamase" evidence="1">
    <location>
        <begin position="34"/>
        <end position="221"/>
    </location>
</feature>
<dbReference type="RefSeq" id="WP_345570387.1">
    <property type="nucleotide sequence ID" value="NZ_BAAAZX010000036.1"/>
</dbReference>
<gene>
    <name evidence="2" type="ORF">GCM10022232_82410</name>
</gene>
<protein>
    <submittedName>
        <fullName evidence="2">MBL fold metallo-hydrolase</fullName>
    </submittedName>
</protein>
<sequence length="283" mass="30718">MSTALTLSTFTAPVRPLKIPLPVDAPEGGWTWPPTSVTLIAGEHDAVLVDTVPTIEDSKRLADWIERTGKRLTAIYITHGHIDHYFGTATLLERFPDAKVVSTEATARFIAEEKATGRDRATYAAFFIDEIGSKVIVPEPLADHRIDLEGHELIAVPAGQSDLSESSYLWVPELAAAIVGDIAYNDVHPILADSDHGTRQAWIQTLKEIQSRKPEIVIAAHRREDAIDDAGPLADTIAYVELADRLLADGPSAAQFIARMVEANPTRANVTTVVFGAAMLGLQ</sequence>
<accession>A0ABP7TD79</accession>
<dbReference type="Pfam" id="PF00753">
    <property type="entry name" value="Lactamase_B"/>
    <property type="match status" value="1"/>
</dbReference>